<dbReference type="AlphaFoldDB" id="Q1QRD1"/>
<evidence type="ECO:0000313" key="2">
    <source>
        <dbReference type="Proteomes" id="UP000001953"/>
    </source>
</evidence>
<dbReference type="KEGG" id="nha:Nham_0320"/>
<dbReference type="Proteomes" id="UP000001953">
    <property type="component" value="Chromosome"/>
</dbReference>
<dbReference type="STRING" id="323097.Nham_0320"/>
<gene>
    <name evidence="1" type="ordered locus">Nham_0320</name>
</gene>
<dbReference type="EMBL" id="CP000319">
    <property type="protein sequence ID" value="ABE61216.1"/>
    <property type="molecule type" value="Genomic_DNA"/>
</dbReference>
<organism evidence="1 2">
    <name type="scientific">Nitrobacter hamburgensis (strain DSM 10229 / NCIMB 13809 / X14)</name>
    <dbReference type="NCBI Taxonomy" id="323097"/>
    <lineage>
        <taxon>Bacteria</taxon>
        <taxon>Pseudomonadati</taxon>
        <taxon>Pseudomonadota</taxon>
        <taxon>Alphaproteobacteria</taxon>
        <taxon>Hyphomicrobiales</taxon>
        <taxon>Nitrobacteraceae</taxon>
        <taxon>Nitrobacter</taxon>
    </lineage>
</organism>
<dbReference type="OrthoDB" id="7018195at2"/>
<dbReference type="Gene3D" id="1.10.3790.10">
    <property type="entry name" value="NinB"/>
    <property type="match status" value="1"/>
</dbReference>
<dbReference type="InterPro" id="IPR036619">
    <property type="entry name" value="NinB_sf"/>
</dbReference>
<dbReference type="RefSeq" id="WP_011508920.1">
    <property type="nucleotide sequence ID" value="NC_007964.1"/>
</dbReference>
<reference evidence="1 2" key="1">
    <citation type="submission" date="2006-03" db="EMBL/GenBank/DDBJ databases">
        <title>Complete sequence of chromosome of Nitrobacter hamburgensis X14.</title>
        <authorList>
            <consortium name="US DOE Joint Genome Institute"/>
            <person name="Copeland A."/>
            <person name="Lucas S."/>
            <person name="Lapidus A."/>
            <person name="Barry K."/>
            <person name="Detter J.C."/>
            <person name="Glavina del Rio T."/>
            <person name="Hammon N."/>
            <person name="Israni S."/>
            <person name="Dalin E."/>
            <person name="Tice H."/>
            <person name="Pitluck S."/>
            <person name="Chain P."/>
            <person name="Malfatti S."/>
            <person name="Shin M."/>
            <person name="Vergez L."/>
            <person name="Schmutz J."/>
            <person name="Larimer F."/>
            <person name="Land M."/>
            <person name="Hauser L."/>
            <person name="Kyrpides N."/>
            <person name="Ivanova N."/>
            <person name="Ward B."/>
            <person name="Arp D."/>
            <person name="Klotz M."/>
            <person name="Stein L."/>
            <person name="O'Mullan G."/>
            <person name="Starkenburg S."/>
            <person name="Sayavedra L."/>
            <person name="Poret-Peterson A.T."/>
            <person name="Gentry M.E."/>
            <person name="Bruce D."/>
            <person name="Richardson P."/>
        </authorList>
    </citation>
    <scope>NUCLEOTIDE SEQUENCE [LARGE SCALE GENOMIC DNA]</scope>
    <source>
        <strain evidence="2">DSM 10229 / NCIMB 13809 / X14</strain>
    </source>
</reference>
<dbReference type="HOGENOM" id="CLU_1914853_0_0_5"/>
<accession>Q1QRD1</accession>
<sequence>MVFRAQIKDDGKFDFGSDYNLARFKAWCKEHPGKWVRIEEQVSVRSLSQHNFYWVYLGFVSHETGHTPEELHEWAKKKFLPRKFATVFGEEVAVTPTTKTLTKLAFGEYLERICAETGVPLPNPQEAGYLPH</sequence>
<proteinExistence type="predicted"/>
<keyword evidence="2" id="KW-1185">Reference proteome</keyword>
<evidence type="ECO:0000313" key="1">
    <source>
        <dbReference type="EMBL" id="ABE61216.1"/>
    </source>
</evidence>
<name>Q1QRD1_NITHX</name>
<protein>
    <submittedName>
        <fullName evidence="1">Uncharacterized protein</fullName>
    </submittedName>
</protein>